<dbReference type="GO" id="GO:0004301">
    <property type="term" value="F:epoxide hydrolase activity"/>
    <property type="evidence" value="ECO:0007669"/>
    <property type="project" value="TreeGrafter"/>
</dbReference>
<dbReference type="InterPro" id="IPR010497">
    <property type="entry name" value="Epoxide_hydro_N"/>
</dbReference>
<dbReference type="AlphaFoldDB" id="A0A5N6MUL8"/>
<dbReference type="SUPFAM" id="SSF53474">
    <property type="entry name" value="alpha/beta-Hydrolases"/>
    <property type="match status" value="1"/>
</dbReference>
<feature type="domain" description="Epoxide hydrolase N-terminal" evidence="5">
    <location>
        <begin position="23"/>
        <end position="128"/>
    </location>
</feature>
<dbReference type="EMBL" id="VTFX01000001">
    <property type="protein sequence ID" value="KAD4060496.1"/>
    <property type="molecule type" value="Genomic_DNA"/>
</dbReference>
<sequence>MVGVHRGFVPDLRPAEEPVNEQIQPFSIPIDPALVDRLGHRLRGTRFAPALPGEEWATGVPAGYLERVVAYWADEYDWALQAAALNGLPQFTTVIDGQRIHFLHIRSKVEGALPLLLTHGWPGSFVEFLDLIGPLTDPAAHGRDTVDAFDLVIPSLPGFGFSTPVTEDTPRETSGKSQPPESARAAMTARISWCPCI</sequence>
<organism evidence="6 7">
    <name type="scientific">Arthrobacter yangruifuii</name>
    <dbReference type="NCBI Taxonomy" id="2606616"/>
    <lineage>
        <taxon>Bacteria</taxon>
        <taxon>Bacillati</taxon>
        <taxon>Actinomycetota</taxon>
        <taxon>Actinomycetes</taxon>
        <taxon>Micrococcales</taxon>
        <taxon>Micrococcaceae</taxon>
        <taxon>Arthrobacter</taxon>
    </lineage>
</organism>
<keyword evidence="7" id="KW-1185">Reference proteome</keyword>
<accession>A0A5N6MUL8</accession>
<dbReference type="GO" id="GO:0097176">
    <property type="term" value="P:epoxide metabolic process"/>
    <property type="evidence" value="ECO:0007669"/>
    <property type="project" value="TreeGrafter"/>
</dbReference>
<gene>
    <name evidence="6" type="ORF">GD627_05535</name>
</gene>
<name>A0A5N6MUL8_9MICC</name>
<dbReference type="PANTHER" id="PTHR21661:SF35">
    <property type="entry name" value="EPOXIDE HYDROLASE"/>
    <property type="match status" value="1"/>
</dbReference>
<keyword evidence="3 6" id="KW-0378">Hydrolase</keyword>
<proteinExistence type="inferred from homology"/>
<evidence type="ECO:0000256" key="4">
    <source>
        <dbReference type="SAM" id="MobiDB-lite"/>
    </source>
</evidence>
<dbReference type="Gene3D" id="3.40.50.1820">
    <property type="entry name" value="alpha/beta hydrolase"/>
    <property type="match status" value="1"/>
</dbReference>
<dbReference type="InterPro" id="IPR029058">
    <property type="entry name" value="AB_hydrolase_fold"/>
</dbReference>
<keyword evidence="2" id="KW-0058">Aromatic hydrocarbons catabolism</keyword>
<evidence type="ECO:0000313" key="6">
    <source>
        <dbReference type="EMBL" id="KAD4060496.1"/>
    </source>
</evidence>
<comment type="similarity">
    <text evidence="1">Belongs to the peptidase S33 family.</text>
</comment>
<dbReference type="Pfam" id="PF06441">
    <property type="entry name" value="EHN"/>
    <property type="match status" value="1"/>
</dbReference>
<evidence type="ECO:0000256" key="3">
    <source>
        <dbReference type="ARBA" id="ARBA00022801"/>
    </source>
</evidence>
<evidence type="ECO:0000259" key="5">
    <source>
        <dbReference type="Pfam" id="PF06441"/>
    </source>
</evidence>
<dbReference type="PANTHER" id="PTHR21661">
    <property type="entry name" value="EPOXIDE HYDROLASE 1-RELATED"/>
    <property type="match status" value="1"/>
</dbReference>
<protein>
    <submittedName>
        <fullName evidence="6">Epoxide hydrolase</fullName>
    </submittedName>
</protein>
<dbReference type="Proteomes" id="UP000326852">
    <property type="component" value="Unassembled WGS sequence"/>
</dbReference>
<reference evidence="6 7" key="1">
    <citation type="submission" date="2019-08" db="EMBL/GenBank/DDBJ databases">
        <title>Arthrobacter sp. nov., isolated from plateau pika and Tibetan wild ass.</title>
        <authorList>
            <person name="Ge Y."/>
        </authorList>
    </citation>
    <scope>NUCLEOTIDE SEQUENCE [LARGE SCALE GENOMIC DNA]</scope>
    <source>
        <strain evidence="6 7">785</strain>
    </source>
</reference>
<evidence type="ECO:0000313" key="7">
    <source>
        <dbReference type="Proteomes" id="UP000326852"/>
    </source>
</evidence>
<evidence type="ECO:0000256" key="1">
    <source>
        <dbReference type="ARBA" id="ARBA00010088"/>
    </source>
</evidence>
<evidence type="ECO:0000256" key="2">
    <source>
        <dbReference type="ARBA" id="ARBA00022797"/>
    </source>
</evidence>
<feature type="region of interest" description="Disordered" evidence="4">
    <location>
        <begin position="162"/>
        <end position="185"/>
    </location>
</feature>
<comment type="caution">
    <text evidence="6">The sequence shown here is derived from an EMBL/GenBank/DDBJ whole genome shotgun (WGS) entry which is preliminary data.</text>
</comment>